<evidence type="ECO:0000256" key="12">
    <source>
        <dbReference type="ARBA" id="ARBA00023136"/>
    </source>
</evidence>
<evidence type="ECO:0000256" key="7">
    <source>
        <dbReference type="ARBA" id="ARBA00022741"/>
    </source>
</evidence>
<dbReference type="PROSITE" id="PS50109">
    <property type="entry name" value="HIS_KIN"/>
    <property type="match status" value="1"/>
</dbReference>
<organism evidence="16 17">
    <name type="scientific">Nitrincola lacisaponensis</name>
    <dbReference type="NCBI Taxonomy" id="267850"/>
    <lineage>
        <taxon>Bacteria</taxon>
        <taxon>Pseudomonadati</taxon>
        <taxon>Pseudomonadota</taxon>
        <taxon>Gammaproteobacteria</taxon>
        <taxon>Oceanospirillales</taxon>
        <taxon>Oceanospirillaceae</taxon>
        <taxon>Nitrincola</taxon>
    </lineage>
</organism>
<dbReference type="RefSeq" id="WP_036544023.1">
    <property type="nucleotide sequence ID" value="NZ_JBKBNO010000001.1"/>
</dbReference>
<dbReference type="PATRIC" id="fig|267850.7.peg.682"/>
<dbReference type="STRING" id="267850.ADINL_0689"/>
<evidence type="ECO:0000256" key="1">
    <source>
        <dbReference type="ARBA" id="ARBA00000085"/>
    </source>
</evidence>
<dbReference type="AlphaFoldDB" id="A0A063Y6P3"/>
<evidence type="ECO:0000256" key="3">
    <source>
        <dbReference type="ARBA" id="ARBA00012438"/>
    </source>
</evidence>
<comment type="caution">
    <text evidence="16">The sequence shown here is derived from an EMBL/GenBank/DDBJ whole genome shotgun (WGS) entry which is preliminary data.</text>
</comment>
<dbReference type="CDD" id="cd00082">
    <property type="entry name" value="HisKA"/>
    <property type="match status" value="1"/>
</dbReference>
<dbReference type="CDD" id="cd16954">
    <property type="entry name" value="HATPase_PhoQ-like"/>
    <property type="match status" value="1"/>
</dbReference>
<dbReference type="Pfam" id="PF02518">
    <property type="entry name" value="HATPase_c"/>
    <property type="match status" value="1"/>
</dbReference>
<dbReference type="SMART" id="SM00387">
    <property type="entry name" value="HATPase_c"/>
    <property type="match status" value="1"/>
</dbReference>
<dbReference type="EMBL" id="JMSZ01000016">
    <property type="protein sequence ID" value="KDE40097.1"/>
    <property type="molecule type" value="Genomic_DNA"/>
</dbReference>
<dbReference type="GO" id="GO:0005886">
    <property type="term" value="C:plasma membrane"/>
    <property type="evidence" value="ECO:0007669"/>
    <property type="project" value="TreeGrafter"/>
</dbReference>
<proteinExistence type="predicted"/>
<sequence>MRRLLPRSLKSRLFLASLIVLPLIMVVAVVILQRAHYDSLVASERSQAQLQVYLLLGLAEFDGHGLNLPDMLPEPGLSQPGSGVYAFISNDRRELLWQSDSAALLPAELITSTLQSFPQPGQVIFRYLETEPFYLLQYPVIWVGSNEERLFKISVLRSDERLREQMRAFSTRLWGSLLGVLVLALSMQYLILRWGLRPLGRLAADLRRIEKGEADSLSGHYPREVQPVTDNLNQLLLTERQQRERYRNTLADLAHSLKTPLAVIHGASGEKLSAEAYRSLVEEQSQRMNQIVQYQLSRAVKTRGGLAARPVDVRPLVQRIADVLTKVYAEKGLRIDNDVAQDAQFQGDERDLMELMGNLMENACKYGHQWVRISSCPARNGLLLFVEDDGPGVLPTQAKVILERGQRIDTSTSGQGIGLAVVVDILSSYGGALEVDSSPELQGARFRMMLPTLT</sequence>
<evidence type="ECO:0000256" key="10">
    <source>
        <dbReference type="ARBA" id="ARBA00022989"/>
    </source>
</evidence>
<dbReference type="Proteomes" id="UP000027318">
    <property type="component" value="Unassembled WGS sequence"/>
</dbReference>
<evidence type="ECO:0000256" key="9">
    <source>
        <dbReference type="ARBA" id="ARBA00022840"/>
    </source>
</evidence>
<comment type="subcellular location">
    <subcellularLocation>
        <location evidence="2">Membrane</location>
    </subcellularLocation>
</comment>
<keyword evidence="17" id="KW-1185">Reference proteome</keyword>
<dbReference type="InterPro" id="IPR036890">
    <property type="entry name" value="HATPase_C_sf"/>
</dbReference>
<dbReference type="Gene3D" id="1.10.287.130">
    <property type="match status" value="1"/>
</dbReference>
<dbReference type="GO" id="GO:0005524">
    <property type="term" value="F:ATP binding"/>
    <property type="evidence" value="ECO:0007669"/>
    <property type="project" value="UniProtKB-KW"/>
</dbReference>
<dbReference type="InterPro" id="IPR004358">
    <property type="entry name" value="Sig_transdc_His_kin-like_C"/>
</dbReference>
<dbReference type="OrthoDB" id="9809567at2"/>
<dbReference type="InterPro" id="IPR003594">
    <property type="entry name" value="HATPase_dom"/>
</dbReference>
<evidence type="ECO:0000256" key="13">
    <source>
        <dbReference type="SAM" id="Phobius"/>
    </source>
</evidence>
<keyword evidence="8" id="KW-0418">Kinase</keyword>
<dbReference type="InterPro" id="IPR005467">
    <property type="entry name" value="His_kinase_dom"/>
</dbReference>
<dbReference type="InterPro" id="IPR036097">
    <property type="entry name" value="HisK_dim/P_sf"/>
</dbReference>
<dbReference type="SMART" id="SM00388">
    <property type="entry name" value="HisKA"/>
    <property type="match status" value="1"/>
</dbReference>
<dbReference type="InterPro" id="IPR058619">
    <property type="entry name" value="PhoQ/CarS-like_HATPase"/>
</dbReference>
<keyword evidence="12 13" id="KW-0472">Membrane</keyword>
<dbReference type="InterPro" id="IPR003661">
    <property type="entry name" value="HisK_dim/P_dom"/>
</dbReference>
<dbReference type="InterPro" id="IPR050428">
    <property type="entry name" value="TCS_sensor_his_kinase"/>
</dbReference>
<dbReference type="PANTHER" id="PTHR45436:SF4">
    <property type="entry name" value="SENSOR PROTEIN PHOQ"/>
    <property type="match status" value="1"/>
</dbReference>
<evidence type="ECO:0000313" key="16">
    <source>
        <dbReference type="EMBL" id="KDE40097.1"/>
    </source>
</evidence>
<dbReference type="GO" id="GO:0000155">
    <property type="term" value="F:phosphorelay sensor kinase activity"/>
    <property type="evidence" value="ECO:0007669"/>
    <property type="project" value="InterPro"/>
</dbReference>
<reference evidence="16 17" key="1">
    <citation type="journal article" date="2005" name="Int. J. Syst. Evol. Microbiol.">
        <title>Nitrincola lacisaponensis gen. nov., sp. nov., a novel alkaliphilic bacterium isolated from an alkaline, saline lake.</title>
        <authorList>
            <person name="Dimitriu P.A."/>
            <person name="Shukla S.K."/>
            <person name="Conradt J."/>
            <person name="Marquez M.C."/>
            <person name="Ventosa A."/>
            <person name="Maglia A."/>
            <person name="Peyton B.M."/>
            <person name="Pinkart H.C."/>
            <person name="Mormile M.R."/>
        </authorList>
    </citation>
    <scope>NUCLEOTIDE SEQUENCE [LARGE SCALE GENOMIC DNA]</scope>
    <source>
        <strain evidence="16 17">4CA</strain>
    </source>
</reference>
<evidence type="ECO:0000256" key="2">
    <source>
        <dbReference type="ARBA" id="ARBA00004370"/>
    </source>
</evidence>
<dbReference type="SUPFAM" id="SSF55874">
    <property type="entry name" value="ATPase domain of HSP90 chaperone/DNA topoisomerase II/histidine kinase"/>
    <property type="match status" value="1"/>
</dbReference>
<dbReference type="SUPFAM" id="SSF47384">
    <property type="entry name" value="Homodimeric domain of signal transducing histidine kinase"/>
    <property type="match status" value="1"/>
</dbReference>
<keyword evidence="11" id="KW-0902">Two-component regulatory system</keyword>
<feature type="domain" description="Histidine kinase" evidence="14">
    <location>
        <begin position="252"/>
        <end position="454"/>
    </location>
</feature>
<dbReference type="PRINTS" id="PR00344">
    <property type="entry name" value="BCTRLSENSOR"/>
</dbReference>
<dbReference type="PANTHER" id="PTHR45436">
    <property type="entry name" value="SENSOR HISTIDINE KINASE YKOH"/>
    <property type="match status" value="1"/>
</dbReference>
<keyword evidence="5 16" id="KW-0808">Transferase</keyword>
<feature type="domain" description="HAMP" evidence="15">
    <location>
        <begin position="193"/>
        <end position="244"/>
    </location>
</feature>
<dbReference type="Gene3D" id="3.30.565.10">
    <property type="entry name" value="Histidine kinase-like ATPase, C-terminal domain"/>
    <property type="match status" value="1"/>
</dbReference>
<keyword evidence="7" id="KW-0547">Nucleotide-binding</keyword>
<evidence type="ECO:0000313" key="17">
    <source>
        <dbReference type="Proteomes" id="UP000027318"/>
    </source>
</evidence>
<keyword evidence="10 13" id="KW-1133">Transmembrane helix</keyword>
<protein>
    <recommendedName>
        <fullName evidence="3">histidine kinase</fullName>
        <ecNumber evidence="3">2.7.13.3</ecNumber>
    </recommendedName>
</protein>
<dbReference type="EC" id="2.7.13.3" evidence="3"/>
<dbReference type="PROSITE" id="PS50885">
    <property type="entry name" value="HAMP"/>
    <property type="match status" value="1"/>
</dbReference>
<evidence type="ECO:0000256" key="6">
    <source>
        <dbReference type="ARBA" id="ARBA00022692"/>
    </source>
</evidence>
<evidence type="ECO:0000256" key="4">
    <source>
        <dbReference type="ARBA" id="ARBA00022553"/>
    </source>
</evidence>
<accession>A0A063Y6P3</accession>
<name>A0A063Y6P3_9GAMM</name>
<keyword evidence="6 13" id="KW-0812">Transmembrane</keyword>
<keyword evidence="4" id="KW-0597">Phosphoprotein</keyword>
<feature type="transmembrane region" description="Helical" evidence="13">
    <location>
        <begin position="173"/>
        <end position="192"/>
    </location>
</feature>
<evidence type="ECO:0000259" key="15">
    <source>
        <dbReference type="PROSITE" id="PS50885"/>
    </source>
</evidence>
<keyword evidence="9" id="KW-0067">ATP-binding</keyword>
<evidence type="ECO:0000256" key="11">
    <source>
        <dbReference type="ARBA" id="ARBA00023012"/>
    </source>
</evidence>
<comment type="catalytic activity">
    <reaction evidence="1">
        <text>ATP + protein L-histidine = ADP + protein N-phospho-L-histidine.</text>
        <dbReference type="EC" id="2.7.13.3"/>
    </reaction>
</comment>
<gene>
    <name evidence="16" type="ORF">ADINL_0689</name>
</gene>
<evidence type="ECO:0000256" key="5">
    <source>
        <dbReference type="ARBA" id="ARBA00022679"/>
    </source>
</evidence>
<dbReference type="InterPro" id="IPR003660">
    <property type="entry name" value="HAMP_dom"/>
</dbReference>
<evidence type="ECO:0000259" key="14">
    <source>
        <dbReference type="PROSITE" id="PS50109"/>
    </source>
</evidence>
<evidence type="ECO:0000256" key="8">
    <source>
        <dbReference type="ARBA" id="ARBA00022777"/>
    </source>
</evidence>